<dbReference type="Pfam" id="PF02458">
    <property type="entry name" value="Transferase"/>
    <property type="match status" value="1"/>
</dbReference>
<protein>
    <recommendedName>
        <fullName evidence="4">Transferase family protein</fullName>
    </recommendedName>
</protein>
<name>W7EZ18_BIPV3</name>
<gene>
    <name evidence="2" type="ORF">COCVIDRAFT_14183</name>
</gene>
<dbReference type="AlphaFoldDB" id="W7EZ18"/>
<dbReference type="PANTHER" id="PTHR31896:SF64">
    <property type="entry name" value="TRICHOTHECENE 3-O-ACETYLTRANSFERASE"/>
    <property type="match status" value="1"/>
</dbReference>
<keyword evidence="1" id="KW-0808">Transferase</keyword>
<dbReference type="Proteomes" id="UP000054337">
    <property type="component" value="Unassembled WGS sequence"/>
</dbReference>
<dbReference type="OrthoDB" id="444127at2759"/>
<dbReference type="EMBL" id="KI968714">
    <property type="protein sequence ID" value="EUN29277.1"/>
    <property type="molecule type" value="Genomic_DNA"/>
</dbReference>
<evidence type="ECO:0000256" key="1">
    <source>
        <dbReference type="ARBA" id="ARBA00022679"/>
    </source>
</evidence>
<dbReference type="RefSeq" id="XP_014558753.1">
    <property type="nucleotide sequence ID" value="XM_014703267.1"/>
</dbReference>
<dbReference type="GeneID" id="26251457"/>
<dbReference type="GO" id="GO:0016740">
    <property type="term" value="F:transferase activity"/>
    <property type="evidence" value="ECO:0007669"/>
    <property type="project" value="UniProtKB-KW"/>
</dbReference>
<evidence type="ECO:0000313" key="2">
    <source>
        <dbReference type="EMBL" id="EUN29277.1"/>
    </source>
</evidence>
<organism evidence="2 3">
    <name type="scientific">Bipolaris victoriae (strain FI3)</name>
    <name type="common">Victoria blight of oats agent</name>
    <name type="synonym">Cochliobolus victoriae</name>
    <dbReference type="NCBI Taxonomy" id="930091"/>
    <lineage>
        <taxon>Eukaryota</taxon>
        <taxon>Fungi</taxon>
        <taxon>Dikarya</taxon>
        <taxon>Ascomycota</taxon>
        <taxon>Pezizomycotina</taxon>
        <taxon>Dothideomycetes</taxon>
        <taxon>Pleosporomycetidae</taxon>
        <taxon>Pleosporales</taxon>
        <taxon>Pleosporineae</taxon>
        <taxon>Pleosporaceae</taxon>
        <taxon>Bipolaris</taxon>
    </lineage>
</organism>
<accession>W7EZ18</accession>
<dbReference type="PANTHER" id="PTHR31896">
    <property type="entry name" value="FAMILY REGULATORY PROTEIN, PUTATIVE (AFU_ORTHOLOGUE AFUA_3G14730)-RELATED"/>
    <property type="match status" value="1"/>
</dbReference>
<evidence type="ECO:0008006" key="4">
    <source>
        <dbReference type="Google" id="ProtNLM"/>
    </source>
</evidence>
<reference evidence="2 3" key="1">
    <citation type="journal article" date="2013" name="PLoS Genet.">
        <title>Comparative genome structure, secondary metabolite, and effector coding capacity across Cochliobolus pathogens.</title>
        <authorList>
            <person name="Condon B.J."/>
            <person name="Leng Y."/>
            <person name="Wu D."/>
            <person name="Bushley K.E."/>
            <person name="Ohm R.A."/>
            <person name="Otillar R."/>
            <person name="Martin J."/>
            <person name="Schackwitz W."/>
            <person name="Grimwood J."/>
            <person name="MohdZainudin N."/>
            <person name="Xue C."/>
            <person name="Wang R."/>
            <person name="Manning V.A."/>
            <person name="Dhillon B."/>
            <person name="Tu Z.J."/>
            <person name="Steffenson B.J."/>
            <person name="Salamov A."/>
            <person name="Sun H."/>
            <person name="Lowry S."/>
            <person name="LaButti K."/>
            <person name="Han J."/>
            <person name="Copeland A."/>
            <person name="Lindquist E."/>
            <person name="Barry K."/>
            <person name="Schmutz J."/>
            <person name="Baker S.E."/>
            <person name="Ciuffetti L.M."/>
            <person name="Grigoriev I.V."/>
            <person name="Zhong S."/>
            <person name="Turgeon B.G."/>
        </authorList>
    </citation>
    <scope>NUCLEOTIDE SEQUENCE [LARGE SCALE GENOMIC DNA]</scope>
    <source>
        <strain evidence="2 3">FI3</strain>
    </source>
</reference>
<evidence type="ECO:0000313" key="3">
    <source>
        <dbReference type="Proteomes" id="UP000054337"/>
    </source>
</evidence>
<sequence>MAAPTSSESLQIVRIDRILPDQPATREFTTPLSLLDATTAKFSLTNAIWLLECPNDRLAPKDVIGHLRAAFGATLNTYPQWCGFLKSIGTVDSNESTPETARFPTHARRYGRVYVYYGTSADPGIEFVEATSLATVDSLYNVQSAKRRPIWNRLEDEVTLARFVPQTDLVNALQSNEKDANGLYKPCMAVQLTQLACGGFVIAAKIAHPLADITALARFAQDWASNSRAMISKAPFPAPSSVFQPDLLDVCAAGDINASEANPTIIEDALALPLHRYDWWAPPMKPPAPFSADLPSAGKSLPWAEWNTQAKVEQYTIHLNQKQIDFLWRSATQDSSNTSSGSKISKHDAVLAHIWSCVVRARGLQADQEPVHCDLVLGTRPALKLGANFIGSPTMMLNIELAASQVATASLGQITRRIRETLTTVNDAQRLAAHLHSIAYEKSPQRIWQGFLGQRHIMVTTWARAGMYEVDFGFGSRVRYADGVVPCLDGCILINDGPPMDFTSSSNTSPRTWTDNGVDVTVPLLPEDMQRLLKDPLLLPQV</sequence>
<dbReference type="HOGENOM" id="CLU_041459_0_0_1"/>
<keyword evidence="3" id="KW-1185">Reference proteome</keyword>
<dbReference type="InterPro" id="IPR051283">
    <property type="entry name" value="Sec_Metabolite_Acyltrans"/>
</dbReference>
<dbReference type="Gene3D" id="3.30.559.10">
    <property type="entry name" value="Chloramphenicol acetyltransferase-like domain"/>
    <property type="match status" value="2"/>
</dbReference>
<dbReference type="InterPro" id="IPR023213">
    <property type="entry name" value="CAT-like_dom_sf"/>
</dbReference>
<proteinExistence type="predicted"/>